<dbReference type="GO" id="GO:0004775">
    <property type="term" value="F:succinate-CoA ligase (ADP-forming) activity"/>
    <property type="evidence" value="ECO:0007669"/>
    <property type="project" value="UniProtKB-EC"/>
</dbReference>
<dbReference type="SUPFAM" id="SSF52210">
    <property type="entry name" value="Succinyl-CoA synthetase domains"/>
    <property type="match status" value="2"/>
</dbReference>
<dbReference type="EMBL" id="AP014946">
    <property type="protein sequence ID" value="BAT59005.1"/>
    <property type="molecule type" value="Genomic_DNA"/>
</dbReference>
<dbReference type="PANTHER" id="PTHR11117">
    <property type="entry name" value="SUCCINYL-COA LIGASE SUBUNIT ALPHA"/>
    <property type="match status" value="1"/>
</dbReference>
<dbReference type="NCBIfam" id="NF004760">
    <property type="entry name" value="PRK06091.1"/>
    <property type="match status" value="1"/>
</dbReference>
<proteinExistence type="predicted"/>
<dbReference type="GO" id="GO:0004776">
    <property type="term" value="F:succinate-CoA ligase (GDP-forming) activity"/>
    <property type="evidence" value="ECO:0007669"/>
    <property type="project" value="TreeGrafter"/>
</dbReference>
<dbReference type="KEGG" id="vgo:GJW-30_1_01533"/>
<evidence type="ECO:0000259" key="2">
    <source>
        <dbReference type="Pfam" id="PF00549"/>
    </source>
</evidence>
<sequence length="494" mass="51138">MSVLVNVVRRSFYLDSVALMRLSRQIAGMPGVVEAALMMGTPANRQIMQEAHLLDAEGQGAAGNDLIIGVRAQTQPEADAAANAAFEALDAPREKAAAAEGTAKSLGAALNQMPDASFALISVPGEFAAVEAHKAIRAGLDVMIFSDNVSYDDEVRLKQEAQALGRLVMGPDCGTAIINGTPLAFANVVPRGDIGIIGASGTGTQEVTCLIAQAGRGISQAIGVGGRDLSQKVGGISTLTAIDILDSDPETQHIVLISKPPHPDVAKIVLDRVARSAKPFTICFLGDTERELPENATAAPTLGAAAQSAMGQKKNFRIVGRSAPPGMLRKKGVIVGLFAGGTLCAEAQLVLASRKHNVTSNAPVPGASPLVADGANVDRLLDLGADEYTKGRPHPMIDPSVRDDMLRQSMNDTNVAIILLDCVIGYGAHADPAGQVAAVLADMPKKHPYLIASVTGTEEDPQVRSRQIATLKQAGVLVADSNADAAALAAALVS</sequence>
<dbReference type="RefSeq" id="WP_096353786.1">
    <property type="nucleotide sequence ID" value="NZ_AP014946.1"/>
</dbReference>
<keyword evidence="1" id="KW-0816">Tricarboxylic acid cycle</keyword>
<dbReference type="InterPro" id="IPR016102">
    <property type="entry name" value="Succinyl-CoA_synth-like"/>
</dbReference>
<name>A0A0S3PSW7_9BRAD</name>
<dbReference type="PANTHER" id="PTHR11117:SF24">
    <property type="entry name" value="PROTEIN FDRA"/>
    <property type="match status" value="1"/>
</dbReference>
<feature type="domain" description="CoA-binding" evidence="3">
    <location>
        <begin position="193"/>
        <end position="283"/>
    </location>
</feature>
<dbReference type="AlphaFoldDB" id="A0A0S3PSW7"/>
<dbReference type="GO" id="GO:0009361">
    <property type="term" value="C:succinate-CoA ligase complex (ADP-forming)"/>
    <property type="evidence" value="ECO:0007669"/>
    <property type="project" value="TreeGrafter"/>
</dbReference>
<keyword evidence="4" id="KW-0436">Ligase</keyword>
<dbReference type="Gene3D" id="3.40.50.720">
    <property type="entry name" value="NAD(P)-binding Rossmann-like Domain"/>
    <property type="match status" value="1"/>
</dbReference>
<feature type="domain" description="ATP-citrate synthase/succinyl-CoA ligase C-terminal" evidence="2">
    <location>
        <begin position="337"/>
        <end position="491"/>
    </location>
</feature>
<dbReference type="GO" id="GO:0005829">
    <property type="term" value="C:cytosol"/>
    <property type="evidence" value="ECO:0007669"/>
    <property type="project" value="TreeGrafter"/>
</dbReference>
<evidence type="ECO:0000259" key="3">
    <source>
        <dbReference type="Pfam" id="PF02629"/>
    </source>
</evidence>
<dbReference type="EC" id="6.2.1.5" evidence="4"/>
<dbReference type="GO" id="GO:0006099">
    <property type="term" value="P:tricarboxylic acid cycle"/>
    <property type="evidence" value="ECO:0007669"/>
    <property type="project" value="UniProtKB-KW"/>
</dbReference>
<dbReference type="Pfam" id="PF02629">
    <property type="entry name" value="CoA_binding"/>
    <property type="match status" value="1"/>
</dbReference>
<dbReference type="Gene3D" id="3.40.50.261">
    <property type="entry name" value="Succinyl-CoA synthetase domains"/>
    <property type="match status" value="2"/>
</dbReference>
<dbReference type="InterPro" id="IPR003781">
    <property type="entry name" value="CoA-bd"/>
</dbReference>
<keyword evidence="5" id="KW-1185">Reference proteome</keyword>
<evidence type="ECO:0000256" key="1">
    <source>
        <dbReference type="ARBA" id="ARBA00022532"/>
    </source>
</evidence>
<dbReference type="OrthoDB" id="5580580at2"/>
<dbReference type="Proteomes" id="UP000236884">
    <property type="component" value="Chromosome"/>
</dbReference>
<organism evidence="4 5">
    <name type="scientific">Variibacter gotjawalensis</name>
    <dbReference type="NCBI Taxonomy" id="1333996"/>
    <lineage>
        <taxon>Bacteria</taxon>
        <taxon>Pseudomonadati</taxon>
        <taxon>Pseudomonadota</taxon>
        <taxon>Alphaproteobacteria</taxon>
        <taxon>Hyphomicrobiales</taxon>
        <taxon>Nitrobacteraceae</taxon>
        <taxon>Variibacter</taxon>
    </lineage>
</organism>
<evidence type="ECO:0000313" key="4">
    <source>
        <dbReference type="EMBL" id="BAT59005.1"/>
    </source>
</evidence>
<accession>A0A0S3PSW7</accession>
<gene>
    <name evidence="4" type="primary">sucD_2</name>
    <name evidence="4" type="ORF">GJW-30_1_01533</name>
</gene>
<dbReference type="InterPro" id="IPR005811">
    <property type="entry name" value="SUCC_ACL_C"/>
</dbReference>
<reference evidence="4 5" key="1">
    <citation type="submission" date="2015-08" db="EMBL/GenBank/DDBJ databases">
        <title>Investigation of the bacterial diversity of lava forest soil.</title>
        <authorList>
            <person name="Lee J.S."/>
        </authorList>
    </citation>
    <scope>NUCLEOTIDE SEQUENCE [LARGE SCALE GENOMIC DNA]</scope>
    <source>
        <strain evidence="4 5">GJW-30</strain>
    </source>
</reference>
<evidence type="ECO:0000313" key="5">
    <source>
        <dbReference type="Proteomes" id="UP000236884"/>
    </source>
</evidence>
<dbReference type="Pfam" id="PF00549">
    <property type="entry name" value="Ligase_CoA"/>
    <property type="match status" value="1"/>
</dbReference>
<protein>
    <submittedName>
        <fullName evidence="4">Succinyl-CoA ligase [ADP-forming] subunit alpha</fullName>
        <ecNumber evidence="4">6.2.1.5</ecNumber>
    </submittedName>
</protein>